<evidence type="ECO:0000256" key="3">
    <source>
        <dbReference type="ARBA" id="ARBA00023015"/>
    </source>
</evidence>
<dbReference type="InterPro" id="IPR011598">
    <property type="entry name" value="bHLH_dom"/>
</dbReference>
<organism evidence="8">
    <name type="scientific">Tetraodon nigroviridis</name>
    <name type="common">Spotted green pufferfish</name>
    <name type="synonym">Chelonodon nigroviridis</name>
    <dbReference type="NCBI Taxonomy" id="99883"/>
    <lineage>
        <taxon>Eukaryota</taxon>
        <taxon>Metazoa</taxon>
        <taxon>Chordata</taxon>
        <taxon>Craniata</taxon>
        <taxon>Vertebrata</taxon>
        <taxon>Euteleostomi</taxon>
        <taxon>Actinopterygii</taxon>
        <taxon>Neopterygii</taxon>
        <taxon>Teleostei</taxon>
        <taxon>Neoteleostei</taxon>
        <taxon>Acanthomorphata</taxon>
        <taxon>Eupercaria</taxon>
        <taxon>Tetraodontiformes</taxon>
        <taxon>Tetradontoidea</taxon>
        <taxon>Tetraodontidae</taxon>
        <taxon>Tetraodon</taxon>
    </lineage>
</organism>
<dbReference type="Gene3D" id="4.10.280.10">
    <property type="entry name" value="Helix-loop-helix DNA-binding domain"/>
    <property type="match status" value="1"/>
</dbReference>
<keyword evidence="2" id="KW-0678">Repressor</keyword>
<evidence type="ECO:0000256" key="2">
    <source>
        <dbReference type="ARBA" id="ARBA00022491"/>
    </source>
</evidence>
<dbReference type="PANTHER" id="PTHR10985">
    <property type="entry name" value="BASIC HELIX-LOOP-HELIX TRANSCRIPTION FACTOR, HES-RELATED"/>
    <property type="match status" value="1"/>
</dbReference>
<dbReference type="HOGENOM" id="CLU_2009281_0_0_1"/>
<keyword evidence="5" id="KW-0539">Nucleus</keyword>
<accession>Q4S9E3</accession>
<dbReference type="InterPro" id="IPR036638">
    <property type="entry name" value="HLH_DNA-bd_sf"/>
</dbReference>
<dbReference type="SMART" id="SM00353">
    <property type="entry name" value="HLH"/>
    <property type="match status" value="1"/>
</dbReference>
<dbReference type="KEGG" id="tng:GSTEN00021928G001"/>
<dbReference type="InterPro" id="IPR050370">
    <property type="entry name" value="HES_HEY"/>
</dbReference>
<reference evidence="8" key="1">
    <citation type="journal article" date="2004" name="Nature">
        <title>Genome duplication in the teleost fish Tetraodon nigroviridis reveals the early vertebrate proto-karyotype.</title>
        <authorList>
            <person name="Jaillon O."/>
            <person name="Aury J.-M."/>
            <person name="Brunet F."/>
            <person name="Petit J.-L."/>
            <person name="Stange-Thomann N."/>
            <person name="Mauceli E."/>
            <person name="Bouneau L."/>
            <person name="Fischer C."/>
            <person name="Ozouf-Costaz C."/>
            <person name="Bernot A."/>
            <person name="Nicaud S."/>
            <person name="Jaffe D."/>
            <person name="Fisher S."/>
            <person name="Lutfalla G."/>
            <person name="Dossat C."/>
            <person name="Segurens B."/>
            <person name="Dasilva C."/>
            <person name="Salanoubat M."/>
            <person name="Levy M."/>
            <person name="Boudet N."/>
            <person name="Castellano S."/>
            <person name="Anthouard V."/>
            <person name="Jubin C."/>
            <person name="Castelli V."/>
            <person name="Katinka M."/>
            <person name="Vacherie B."/>
            <person name="Biemont C."/>
            <person name="Skalli Z."/>
            <person name="Cattolico L."/>
            <person name="Poulain J."/>
            <person name="De Berardinis V."/>
            <person name="Cruaud C."/>
            <person name="Duprat S."/>
            <person name="Brottier P."/>
            <person name="Coutanceau J.-P."/>
            <person name="Gouzy J."/>
            <person name="Parra G."/>
            <person name="Lardier G."/>
            <person name="Chapple C."/>
            <person name="McKernan K.J."/>
            <person name="McEwan P."/>
            <person name="Bosak S."/>
            <person name="Kellis M."/>
            <person name="Volff J.-N."/>
            <person name="Guigo R."/>
            <person name="Zody M.C."/>
            <person name="Mesirov J."/>
            <person name="Lindblad-Toh K."/>
            <person name="Birren B."/>
            <person name="Nusbaum C."/>
            <person name="Kahn D."/>
            <person name="Robinson-Rechavi M."/>
            <person name="Laudet V."/>
            <person name="Schachter V."/>
            <person name="Quetier F."/>
            <person name="Saurin W."/>
            <person name="Scarpelli C."/>
            <person name="Wincker P."/>
            <person name="Lander E.S."/>
            <person name="Weissenbach J."/>
            <person name="Roest Crollius H."/>
        </authorList>
    </citation>
    <scope>NUCLEOTIDE SEQUENCE [LARGE SCALE GENOMIC DNA]</scope>
</reference>
<comment type="subcellular location">
    <subcellularLocation>
        <location evidence="1">Nucleus</location>
    </subcellularLocation>
</comment>
<feature type="compositionally biased region" description="Basic residues" evidence="6">
    <location>
        <begin position="196"/>
        <end position="205"/>
    </location>
</feature>
<dbReference type="GO" id="GO:0046983">
    <property type="term" value="F:protein dimerization activity"/>
    <property type="evidence" value="ECO:0007669"/>
    <property type="project" value="InterPro"/>
</dbReference>
<dbReference type="OrthoDB" id="8930573at2759"/>
<keyword evidence="3" id="KW-0805">Transcription regulation</keyword>
<feature type="region of interest" description="Disordered" evidence="6">
    <location>
        <begin position="179"/>
        <end position="205"/>
    </location>
</feature>
<protein>
    <submittedName>
        <fullName evidence="8">Chromosome undetermined SCAF14699, whole genome shotgun sequence</fullName>
    </submittedName>
</protein>
<dbReference type="PROSITE" id="PS50888">
    <property type="entry name" value="BHLH"/>
    <property type="match status" value="1"/>
</dbReference>
<evidence type="ECO:0000313" key="8">
    <source>
        <dbReference type="EMBL" id="CAG02739.1"/>
    </source>
</evidence>
<feature type="compositionally biased region" description="Low complexity" evidence="6">
    <location>
        <begin position="343"/>
        <end position="356"/>
    </location>
</feature>
<evidence type="ECO:0000256" key="6">
    <source>
        <dbReference type="SAM" id="MobiDB-lite"/>
    </source>
</evidence>
<name>Q4S9E3_TETNG</name>
<evidence type="ECO:0000259" key="7">
    <source>
        <dbReference type="PROSITE" id="PS50888"/>
    </source>
</evidence>
<keyword evidence="4" id="KW-0804">Transcription</keyword>
<feature type="region of interest" description="Disordered" evidence="6">
    <location>
        <begin position="115"/>
        <end position="153"/>
    </location>
</feature>
<dbReference type="EMBL" id="CAAE01014699">
    <property type="protein sequence ID" value="CAG02739.1"/>
    <property type="molecule type" value="Genomic_DNA"/>
</dbReference>
<dbReference type="Pfam" id="PF00010">
    <property type="entry name" value="HLH"/>
    <property type="match status" value="1"/>
</dbReference>
<reference evidence="8" key="2">
    <citation type="submission" date="2004-02" db="EMBL/GenBank/DDBJ databases">
        <authorList>
            <consortium name="Genoscope"/>
            <consortium name="Whitehead Institute Centre for Genome Research"/>
        </authorList>
    </citation>
    <scope>NUCLEOTIDE SEQUENCE</scope>
</reference>
<sequence length="371" mass="41724">MAREGMHHQVLELLLTHQLQRGPVTLDSASDMLWDDHTLMYSPWGGSQGLPGRSASFSGTVGHRNMTPPPQNDWLMTRLQHLSHQNWRPQLNQSATALVPPRIMGCSPRPISTLQEVTSEDEDRDRHPEVPRAVTPHGLSPQPAPRQRSFSCTQHALQRRPHPHQPEPNYVIVMDRTAPPPAERGLLSPPAQQPTLKHHVERRRRERINRSLDSLKSLLLLPQVEETPSARRPTVPSSRPPRWELRSCLQLFFLLQEAAERRVEKAEILEHTVVFLQRSRAQSRPGAAGGTQKDSFREGFSDCLERAAGFLGPRRKGPHLRAALQPPASAAFPRPDFAPAGWRSSSHARPSSGSRLLRSSCTSILPSWLRD</sequence>
<proteinExistence type="predicted"/>
<evidence type="ECO:0000256" key="1">
    <source>
        <dbReference type="ARBA" id="ARBA00004123"/>
    </source>
</evidence>
<dbReference type="AlphaFoldDB" id="Q4S9E3"/>
<dbReference type="GO" id="GO:0005634">
    <property type="term" value="C:nucleus"/>
    <property type="evidence" value="ECO:0007669"/>
    <property type="project" value="UniProtKB-SubCell"/>
</dbReference>
<evidence type="ECO:0000256" key="4">
    <source>
        <dbReference type="ARBA" id="ARBA00023163"/>
    </source>
</evidence>
<feature type="non-terminal residue" evidence="8">
    <location>
        <position position="371"/>
    </location>
</feature>
<evidence type="ECO:0000256" key="5">
    <source>
        <dbReference type="ARBA" id="ARBA00023242"/>
    </source>
</evidence>
<dbReference type="SUPFAM" id="SSF47459">
    <property type="entry name" value="HLH, helix-loop-helix DNA-binding domain"/>
    <property type="match status" value="1"/>
</dbReference>
<gene>
    <name evidence="8" type="ORF">GSTENG00021928001</name>
</gene>
<feature type="region of interest" description="Disordered" evidence="6">
    <location>
        <begin position="328"/>
        <end position="356"/>
    </location>
</feature>
<feature type="domain" description="BHLH" evidence="7">
    <location>
        <begin position="192"/>
        <end position="279"/>
    </location>
</feature>